<feature type="region of interest" description="Disordered" evidence="1">
    <location>
        <begin position="242"/>
        <end position="261"/>
    </location>
</feature>
<reference evidence="4" key="3">
    <citation type="submission" date="2025-09" db="UniProtKB">
        <authorList>
            <consortium name="Ensembl"/>
        </authorList>
    </citation>
    <scope>IDENTIFICATION</scope>
</reference>
<dbReference type="InParanoid" id="A0A672Z4D7"/>
<feature type="chain" id="PRO_5025606358" evidence="3">
    <location>
        <begin position="30"/>
        <end position="261"/>
    </location>
</feature>
<keyword evidence="2" id="KW-0472">Membrane</keyword>
<reference evidence="4" key="1">
    <citation type="submission" date="2019-06" db="EMBL/GenBank/DDBJ databases">
        <authorList>
            <consortium name="Wellcome Sanger Institute Data Sharing"/>
        </authorList>
    </citation>
    <scope>NUCLEOTIDE SEQUENCE [LARGE SCALE GENOMIC DNA]</scope>
</reference>
<dbReference type="InterPro" id="IPR036116">
    <property type="entry name" value="FN3_sf"/>
</dbReference>
<evidence type="ECO:0000313" key="4">
    <source>
        <dbReference type="Ensembl" id="ENSSORP00005011372.1"/>
    </source>
</evidence>
<dbReference type="Proteomes" id="UP000472271">
    <property type="component" value="Chromosome 10"/>
</dbReference>
<name>A0A672Z4D7_9TELE</name>
<reference evidence="4" key="2">
    <citation type="submission" date="2025-08" db="UniProtKB">
        <authorList>
            <consortium name="Ensembl"/>
        </authorList>
    </citation>
    <scope>IDENTIFICATION</scope>
</reference>
<keyword evidence="2" id="KW-1133">Transmembrane helix</keyword>
<proteinExistence type="predicted"/>
<accession>A0A672Z4D7</accession>
<evidence type="ECO:0000313" key="5">
    <source>
        <dbReference type="Proteomes" id="UP000472271"/>
    </source>
</evidence>
<dbReference type="GeneID" id="115426701"/>
<sequence>MTSLCRNPALLLLFLSTLSPFLHLLFSHANPTSPPVTRLRFIYVTRVASTDDYDEYEDNDNLQKVKASERPAFVHHEPQFCQYNPCVENQEPCSVLAKNTGCICPGSTGPNEPPHPPRIQELLPVRQGDDKGKVEVKWCAPSSVVSGYKVVVQGREGQALEFKDTSRHGVIGSLEVGTKVCVEAMNSAGHSTETEFSCTRYDPPKSSDHTLMLGVIGGGVALLLLLIIGAVISWKYHLCQKPKRDSSDGLGNPSYSTEGTL</sequence>
<dbReference type="SUPFAM" id="SSF49265">
    <property type="entry name" value="Fibronectin type III"/>
    <property type="match status" value="1"/>
</dbReference>
<evidence type="ECO:0000256" key="2">
    <source>
        <dbReference type="SAM" id="Phobius"/>
    </source>
</evidence>
<evidence type="ECO:0000256" key="1">
    <source>
        <dbReference type="SAM" id="MobiDB-lite"/>
    </source>
</evidence>
<evidence type="ECO:0000256" key="3">
    <source>
        <dbReference type="SAM" id="SignalP"/>
    </source>
</evidence>
<feature type="signal peptide" evidence="3">
    <location>
        <begin position="1"/>
        <end position="29"/>
    </location>
</feature>
<protein>
    <submittedName>
        <fullName evidence="4">Uncharacterized protein</fullName>
    </submittedName>
</protein>
<keyword evidence="3" id="KW-0732">Signal</keyword>
<dbReference type="RefSeq" id="XP_030000711.1">
    <property type="nucleotide sequence ID" value="XM_030144851.1"/>
</dbReference>
<dbReference type="Ensembl" id="ENSSORT00005011753.1">
    <property type="protein sequence ID" value="ENSSORP00005011372.1"/>
    <property type="gene ID" value="ENSSORG00005006095.1"/>
</dbReference>
<dbReference type="OrthoDB" id="8824963at2759"/>
<keyword evidence="5" id="KW-1185">Reference proteome</keyword>
<organism evidence="4 5">
    <name type="scientific">Sphaeramia orbicularis</name>
    <name type="common">orbiculate cardinalfish</name>
    <dbReference type="NCBI Taxonomy" id="375764"/>
    <lineage>
        <taxon>Eukaryota</taxon>
        <taxon>Metazoa</taxon>
        <taxon>Chordata</taxon>
        <taxon>Craniata</taxon>
        <taxon>Vertebrata</taxon>
        <taxon>Euteleostomi</taxon>
        <taxon>Actinopterygii</taxon>
        <taxon>Neopterygii</taxon>
        <taxon>Teleostei</taxon>
        <taxon>Neoteleostei</taxon>
        <taxon>Acanthomorphata</taxon>
        <taxon>Gobiaria</taxon>
        <taxon>Kurtiformes</taxon>
        <taxon>Apogonoidei</taxon>
        <taxon>Apogonidae</taxon>
        <taxon>Apogoninae</taxon>
        <taxon>Sphaeramia</taxon>
    </lineage>
</organism>
<gene>
    <name evidence="4" type="primary">lrrn4cl</name>
</gene>
<keyword evidence="2" id="KW-0812">Transmembrane</keyword>
<feature type="transmembrane region" description="Helical" evidence="2">
    <location>
        <begin position="211"/>
        <end position="234"/>
    </location>
</feature>
<dbReference type="AlphaFoldDB" id="A0A672Z4D7"/>